<evidence type="ECO:0000313" key="4">
    <source>
        <dbReference type="Proteomes" id="UP001233999"/>
    </source>
</evidence>
<feature type="compositionally biased region" description="Low complexity" evidence="2">
    <location>
        <begin position="200"/>
        <end position="211"/>
    </location>
</feature>
<feature type="region of interest" description="Disordered" evidence="2">
    <location>
        <begin position="593"/>
        <end position="612"/>
    </location>
</feature>
<sequence length="1230" mass="138841">MRRFSGTLEHPPPRQNSMDRRHSNASDTSLPDTSHVRQLSQENIEYIPTRITKVTAPKPAANPLQFIKVGPASLYKSAQEQLKKVEEIKKVTKEVRDEAEDWQSQRTKVIFFFFFFFFLQNLDNWKSSRRKRQEHIIERVVEVKKFEMEEYDRNRRRSKTFNEMMEERNTRGRKSSLVLYKDDDANDLSEFGISGATGINSNNDDYSNDNHMNNKQDEIENHNGKEGNNGHHDDDGSSIATVSSPEPEEYTYERAIQGYVNFAETRVKSRTPLVKSNINNAIEETEEAKNDKLSNGHGKGLPPSPPHTPRRQSAAKIEEKLSALEKRRRSSTEMNNSVNKDLKMPISKGELLKRRAMFELASELSEFASKPTRRLSSDATNLKEKQSDKINEKESNRLSSEESSPTKEKFIKKSPDIKEKENAESRQRLSNGDISSAPSIQERLLNLEKQNSVTGRKDQISENCVTETIKERLSNLDSACNKDNNRKVTPDRDPSFQAKLANFQNTEEPDKVLNGIDSFNKHSKGVEADSERSSSPEDAIYETKRQQFHRSLDSLDVEGSSDIGNEAFERVQSLEDLDCCSHTRNYPASASSTEMLVFSSQSGDTDREDSGIHTADVSCSVSQADEPVEDGDIIATINSVVPHLETNSNGPDVYHLEVEIVNQKHQQSPSPVTGEMSIVPKETSTAYLDVKGNDIKSVTSPIVAELDSHQPLNNKNNTNEECAYIQIPESSEHADTDILSPDCSSSLVMAHNLDSTHTLNEFSIGSIELEDSHVLDDIKNASSTIVACMSDTALDEASAADRRETVVEVCEKIIASADECMRSPPYTPFITVPVSTTKAVPLKELKQMEEENMLLTNGVASEESKTCIETSEPTNIQQKGNSFKTEITNKEEMPKDCIDNQVQGCAEDTTNARVEDKIQHVLNSKPGNQTEDESFLPIRTSQIPPLELSSDVEIVAGLAFPLGPPTSAEPPKEKPPPPPTELSDEEIPPKTSLKRLDSTKRIKRDIWRKRSDFLGIDGGNDESYLEPELKVAPPPDMTTFLVEERRSEQQLYRQSICSETDSNHGETTDSRDSGVELDRAHSDDWNGKLSSTPEVLSAQHSRQNSDIYGTASITSEEDEIMKKEREIIEILEKEEQWRYRNNTTAEENDIGEKLAVKLHQLEQEKMRLEWERTEEENKRQMKENARREEELRLRAKEQELRQQESLVASPMKRPSVTGKEERVVTTSGVR</sequence>
<proteinExistence type="predicted"/>
<feature type="compositionally biased region" description="Polar residues" evidence="2">
    <location>
        <begin position="1088"/>
        <end position="1110"/>
    </location>
</feature>
<dbReference type="AlphaFoldDB" id="A0AAD7ZJP7"/>
<keyword evidence="4" id="KW-1185">Reference proteome</keyword>
<feature type="compositionally biased region" description="Basic and acidic residues" evidence="2">
    <location>
        <begin position="1061"/>
        <end position="1086"/>
    </location>
</feature>
<feature type="compositionally biased region" description="Polar residues" evidence="2">
    <location>
        <begin position="428"/>
        <end position="437"/>
    </location>
</feature>
<feature type="region of interest" description="Disordered" evidence="2">
    <location>
        <begin position="1051"/>
        <end position="1110"/>
    </location>
</feature>
<feature type="region of interest" description="Disordered" evidence="2">
    <location>
        <begin position="369"/>
        <end position="437"/>
    </location>
</feature>
<feature type="compositionally biased region" description="Polar residues" evidence="2">
    <location>
        <begin position="1051"/>
        <end position="1060"/>
    </location>
</feature>
<name>A0AAD7ZJP7_DIPPU</name>
<feature type="non-terminal residue" evidence="3">
    <location>
        <position position="1"/>
    </location>
</feature>
<feature type="compositionally biased region" description="Basic and acidic residues" evidence="2">
    <location>
        <begin position="381"/>
        <end position="427"/>
    </location>
</feature>
<comment type="caution">
    <text evidence="3">The sequence shown here is derived from an EMBL/GenBank/DDBJ whole genome shotgun (WGS) entry which is preliminary data.</text>
</comment>
<reference evidence="3" key="1">
    <citation type="journal article" date="2023" name="IScience">
        <title>Live-bearing cockroach genome reveals convergent evolutionary mechanisms linked to viviparity in insects and beyond.</title>
        <authorList>
            <person name="Fouks B."/>
            <person name="Harrison M.C."/>
            <person name="Mikhailova A.A."/>
            <person name="Marchal E."/>
            <person name="English S."/>
            <person name="Carruthers M."/>
            <person name="Jennings E.C."/>
            <person name="Chiamaka E.L."/>
            <person name="Frigard R.A."/>
            <person name="Pippel M."/>
            <person name="Attardo G.M."/>
            <person name="Benoit J.B."/>
            <person name="Bornberg-Bauer E."/>
            <person name="Tobe S.S."/>
        </authorList>
    </citation>
    <scope>NUCLEOTIDE SEQUENCE</scope>
    <source>
        <strain evidence="3">Stay&amp;Tobe</strain>
    </source>
</reference>
<feature type="region of interest" description="Disordered" evidence="2">
    <location>
        <begin position="1012"/>
        <end position="1035"/>
    </location>
</feature>
<reference evidence="3" key="2">
    <citation type="submission" date="2023-05" db="EMBL/GenBank/DDBJ databases">
        <authorList>
            <person name="Fouks B."/>
        </authorList>
    </citation>
    <scope>NUCLEOTIDE SEQUENCE</scope>
    <source>
        <strain evidence="3">Stay&amp;Tobe</strain>
        <tissue evidence="3">Testes</tissue>
    </source>
</reference>
<feature type="region of interest" description="Disordered" evidence="2">
    <location>
        <begin position="1196"/>
        <end position="1230"/>
    </location>
</feature>
<gene>
    <name evidence="3" type="ORF">L9F63_003592</name>
</gene>
<feature type="compositionally biased region" description="Basic and acidic residues" evidence="2">
    <location>
        <begin position="524"/>
        <end position="538"/>
    </location>
</feature>
<feature type="compositionally biased region" description="Polar residues" evidence="2">
    <location>
        <begin position="593"/>
        <end position="603"/>
    </location>
</feature>
<feature type="region of interest" description="Disordered" evidence="2">
    <location>
        <begin position="517"/>
        <end position="538"/>
    </location>
</feature>
<accession>A0AAD7ZJP7</accession>
<evidence type="ECO:0000313" key="3">
    <source>
        <dbReference type="EMBL" id="KAJ9582009.1"/>
    </source>
</evidence>
<dbReference type="EMBL" id="JASPKZ010007831">
    <property type="protein sequence ID" value="KAJ9582009.1"/>
    <property type="molecule type" value="Genomic_DNA"/>
</dbReference>
<organism evidence="3 4">
    <name type="scientific">Diploptera punctata</name>
    <name type="common">Pacific beetle cockroach</name>
    <dbReference type="NCBI Taxonomy" id="6984"/>
    <lineage>
        <taxon>Eukaryota</taxon>
        <taxon>Metazoa</taxon>
        <taxon>Ecdysozoa</taxon>
        <taxon>Arthropoda</taxon>
        <taxon>Hexapoda</taxon>
        <taxon>Insecta</taxon>
        <taxon>Pterygota</taxon>
        <taxon>Neoptera</taxon>
        <taxon>Polyneoptera</taxon>
        <taxon>Dictyoptera</taxon>
        <taxon>Blattodea</taxon>
        <taxon>Blaberoidea</taxon>
        <taxon>Blaberidae</taxon>
        <taxon>Diplopterinae</taxon>
        <taxon>Diploptera</taxon>
    </lineage>
</organism>
<protein>
    <submittedName>
        <fullName evidence="3">Uncharacterized protein</fullName>
    </submittedName>
</protein>
<feature type="coiled-coil region" evidence="1">
    <location>
        <begin position="75"/>
        <end position="105"/>
    </location>
</feature>
<feature type="region of interest" description="Disordered" evidence="2">
    <location>
        <begin position="1"/>
        <end position="38"/>
    </location>
</feature>
<feature type="compositionally biased region" description="Basic and acidic residues" evidence="2">
    <location>
        <begin position="212"/>
        <end position="235"/>
    </location>
</feature>
<dbReference type="Proteomes" id="UP001233999">
    <property type="component" value="Unassembled WGS sequence"/>
</dbReference>
<evidence type="ECO:0000256" key="2">
    <source>
        <dbReference type="SAM" id="MobiDB-lite"/>
    </source>
</evidence>
<keyword evidence="1" id="KW-0175">Coiled coil</keyword>
<feature type="compositionally biased region" description="Polar residues" evidence="2">
    <location>
        <begin position="25"/>
        <end position="38"/>
    </location>
</feature>
<feature type="region of interest" description="Disordered" evidence="2">
    <location>
        <begin position="960"/>
        <end position="998"/>
    </location>
</feature>
<evidence type="ECO:0000256" key="1">
    <source>
        <dbReference type="SAM" id="Coils"/>
    </source>
</evidence>
<feature type="region of interest" description="Disordered" evidence="2">
    <location>
        <begin position="286"/>
        <end position="315"/>
    </location>
</feature>
<feature type="region of interest" description="Disordered" evidence="2">
    <location>
        <begin position="191"/>
        <end position="245"/>
    </location>
</feature>